<keyword evidence="1" id="KW-1133">Transmembrane helix</keyword>
<sequence length="330" mass="37350">MIVPPRWVRRVVCHPVQVIGGMALLVVLSAGTGLALILEIPSRRKRLTRILIMLAAAIAADLSVVVGAWRLWVRRRLGRSDPATWRLDHIDLIGSALHRVIAIAQRVMRIRLLIDIDPRTRTYDAGLLVLSRHAGLGDSPLIAYVLTHHLRREPRVLLKRFLLWDAAVDLVLTRLDAHFLPSRRVDREESSRRLVEFAQSIDADDDALLLFPEGRNWTPARWEAQLAQASDDEARWMRQHPSVLPPRSGGLRRLLAARPGLPLVVAAHRGLEGFNSVRTIWQGVPLDGTVEVRLRMHPAPPDDQTHQWLHDRWGEIDAWDRAAQRSTSPS</sequence>
<dbReference type="RefSeq" id="WP_171157076.1">
    <property type="nucleotide sequence ID" value="NZ_JABENB010000002.1"/>
</dbReference>
<feature type="transmembrane region" description="Helical" evidence="1">
    <location>
        <begin position="50"/>
        <end position="72"/>
    </location>
</feature>
<protein>
    <recommendedName>
        <fullName evidence="2">Phospholipid/glycerol acyltransferase domain-containing protein</fullName>
    </recommendedName>
</protein>
<evidence type="ECO:0000313" key="3">
    <source>
        <dbReference type="EMBL" id="NNG40630.1"/>
    </source>
</evidence>
<dbReference type="Pfam" id="PF01553">
    <property type="entry name" value="Acyltransferase"/>
    <property type="match status" value="1"/>
</dbReference>
<reference evidence="3 4" key="1">
    <citation type="submission" date="2020-05" db="EMBL/GenBank/DDBJ databases">
        <title>Flexivirga sp. ID2601S isolated from air conditioner.</title>
        <authorList>
            <person name="Kim D.H."/>
        </authorList>
    </citation>
    <scope>NUCLEOTIDE SEQUENCE [LARGE SCALE GENOMIC DNA]</scope>
    <source>
        <strain evidence="3 4">ID2601S</strain>
    </source>
</reference>
<dbReference type="InterPro" id="IPR002123">
    <property type="entry name" value="Plipid/glycerol_acylTrfase"/>
</dbReference>
<keyword evidence="1" id="KW-0812">Transmembrane</keyword>
<comment type="caution">
    <text evidence="3">The sequence shown here is derived from an EMBL/GenBank/DDBJ whole genome shotgun (WGS) entry which is preliminary data.</text>
</comment>
<dbReference type="AlphaFoldDB" id="A0A849AQR9"/>
<keyword evidence="4" id="KW-1185">Reference proteome</keyword>
<dbReference type="EMBL" id="JABENB010000002">
    <property type="protein sequence ID" value="NNG40630.1"/>
    <property type="molecule type" value="Genomic_DNA"/>
</dbReference>
<proteinExistence type="predicted"/>
<organism evidence="3 4">
    <name type="scientific">Flexivirga aerilata</name>
    <dbReference type="NCBI Taxonomy" id="1656889"/>
    <lineage>
        <taxon>Bacteria</taxon>
        <taxon>Bacillati</taxon>
        <taxon>Actinomycetota</taxon>
        <taxon>Actinomycetes</taxon>
        <taxon>Micrococcales</taxon>
        <taxon>Dermacoccaceae</taxon>
        <taxon>Flexivirga</taxon>
    </lineage>
</organism>
<dbReference type="GO" id="GO:0016746">
    <property type="term" value="F:acyltransferase activity"/>
    <property type="evidence" value="ECO:0007669"/>
    <property type="project" value="InterPro"/>
</dbReference>
<evidence type="ECO:0000313" key="4">
    <source>
        <dbReference type="Proteomes" id="UP000557772"/>
    </source>
</evidence>
<evidence type="ECO:0000256" key="1">
    <source>
        <dbReference type="SAM" id="Phobius"/>
    </source>
</evidence>
<feature type="domain" description="Phospholipid/glycerol acyltransferase" evidence="2">
    <location>
        <begin position="127"/>
        <end position="271"/>
    </location>
</feature>
<dbReference type="SMART" id="SM00563">
    <property type="entry name" value="PlsC"/>
    <property type="match status" value="1"/>
</dbReference>
<keyword evidence="1" id="KW-0472">Membrane</keyword>
<dbReference type="SUPFAM" id="SSF69593">
    <property type="entry name" value="Glycerol-3-phosphate (1)-acyltransferase"/>
    <property type="match status" value="1"/>
</dbReference>
<name>A0A849AQR9_9MICO</name>
<feature type="transmembrane region" description="Helical" evidence="1">
    <location>
        <begin position="16"/>
        <end position="38"/>
    </location>
</feature>
<dbReference type="Proteomes" id="UP000557772">
    <property type="component" value="Unassembled WGS sequence"/>
</dbReference>
<accession>A0A849AQR9</accession>
<gene>
    <name evidence="3" type="ORF">HJ588_15295</name>
</gene>
<evidence type="ECO:0000259" key="2">
    <source>
        <dbReference type="SMART" id="SM00563"/>
    </source>
</evidence>